<accession>A0A4V3AZQ9</accession>
<dbReference type="OrthoDB" id="5362978at2759"/>
<protein>
    <submittedName>
        <fullName evidence="1">Uncharacterized protein</fullName>
    </submittedName>
</protein>
<reference evidence="1 2" key="1">
    <citation type="submission" date="2018-06" db="EMBL/GenBank/DDBJ databases">
        <title>A transcriptomic atlas of mushroom development highlights an independent origin of complex multicellularity.</title>
        <authorList>
            <consortium name="DOE Joint Genome Institute"/>
            <person name="Krizsan K."/>
            <person name="Almasi E."/>
            <person name="Merenyi Z."/>
            <person name="Sahu N."/>
            <person name="Viragh M."/>
            <person name="Koszo T."/>
            <person name="Mondo S."/>
            <person name="Kiss B."/>
            <person name="Balint B."/>
            <person name="Kues U."/>
            <person name="Barry K."/>
            <person name="Hegedus J.C."/>
            <person name="Henrissat B."/>
            <person name="Johnson J."/>
            <person name="Lipzen A."/>
            <person name="Ohm R."/>
            <person name="Nagy I."/>
            <person name="Pangilinan J."/>
            <person name="Yan J."/>
            <person name="Xiong Y."/>
            <person name="Grigoriev I.V."/>
            <person name="Hibbett D.S."/>
            <person name="Nagy L.G."/>
        </authorList>
    </citation>
    <scope>NUCLEOTIDE SEQUENCE [LARGE SCALE GENOMIC DNA]</scope>
    <source>
        <strain evidence="1 2">SZMC22713</strain>
    </source>
</reference>
<sequence>MTPWHPKVMGCFGRVPDNPRERDFCGPFNTLLHVPSLFPVSSGFCVGPNQIDSATSFLVSYDSKPVFFLQIHDPGRFCDPSARRNADFRMRTIIKDLLPSCPLPTLDGVCTFGTKLCFYRVDQQTITLPFVVEGDRDEEAIPPPLEHWNCDVLEHNGADLLNSVVGQIKEKCKNIEWSA</sequence>
<proteinExistence type="predicted"/>
<dbReference type="STRING" id="50990.A0A4V3AZQ9"/>
<dbReference type="EMBL" id="ML170156">
    <property type="protein sequence ID" value="TDL30088.1"/>
    <property type="molecule type" value="Genomic_DNA"/>
</dbReference>
<name>A0A4V3AZQ9_9AGAM</name>
<evidence type="ECO:0000313" key="2">
    <source>
        <dbReference type="Proteomes" id="UP000294933"/>
    </source>
</evidence>
<gene>
    <name evidence="1" type="ORF">BD410DRAFT_780621</name>
</gene>
<evidence type="ECO:0000313" key="1">
    <source>
        <dbReference type="EMBL" id="TDL30088.1"/>
    </source>
</evidence>
<keyword evidence="2" id="KW-1185">Reference proteome</keyword>
<dbReference type="Proteomes" id="UP000294933">
    <property type="component" value="Unassembled WGS sequence"/>
</dbReference>
<dbReference type="AlphaFoldDB" id="A0A4V3AZQ9"/>
<organism evidence="1 2">
    <name type="scientific">Rickenella mellea</name>
    <dbReference type="NCBI Taxonomy" id="50990"/>
    <lineage>
        <taxon>Eukaryota</taxon>
        <taxon>Fungi</taxon>
        <taxon>Dikarya</taxon>
        <taxon>Basidiomycota</taxon>
        <taxon>Agaricomycotina</taxon>
        <taxon>Agaricomycetes</taxon>
        <taxon>Hymenochaetales</taxon>
        <taxon>Rickenellaceae</taxon>
        <taxon>Rickenella</taxon>
    </lineage>
</organism>
<dbReference type="VEuPathDB" id="FungiDB:BD410DRAFT_780621"/>